<dbReference type="AlphaFoldDB" id="A0AAD6X9D4"/>
<keyword evidence="2" id="KW-0812">Transmembrane</keyword>
<feature type="transmembrane region" description="Helical" evidence="2">
    <location>
        <begin position="346"/>
        <end position="366"/>
    </location>
</feature>
<keyword evidence="4" id="KW-1185">Reference proteome</keyword>
<protein>
    <submittedName>
        <fullName evidence="3">Uncharacterized protein</fullName>
    </submittedName>
</protein>
<feature type="compositionally biased region" description="Basic and acidic residues" evidence="1">
    <location>
        <begin position="309"/>
        <end position="323"/>
    </location>
</feature>
<evidence type="ECO:0000256" key="1">
    <source>
        <dbReference type="SAM" id="MobiDB-lite"/>
    </source>
</evidence>
<evidence type="ECO:0000256" key="2">
    <source>
        <dbReference type="SAM" id="Phobius"/>
    </source>
</evidence>
<proteinExistence type="predicted"/>
<keyword evidence="2" id="KW-1133">Transmembrane helix</keyword>
<comment type="caution">
    <text evidence="3">The sequence shown here is derived from an EMBL/GenBank/DDBJ whole genome shotgun (WGS) entry which is preliminary data.</text>
</comment>
<organism evidence="3 4">
    <name type="scientific">Mycena alexandri</name>
    <dbReference type="NCBI Taxonomy" id="1745969"/>
    <lineage>
        <taxon>Eukaryota</taxon>
        <taxon>Fungi</taxon>
        <taxon>Dikarya</taxon>
        <taxon>Basidiomycota</taxon>
        <taxon>Agaricomycotina</taxon>
        <taxon>Agaricomycetes</taxon>
        <taxon>Agaricomycetidae</taxon>
        <taxon>Agaricales</taxon>
        <taxon>Marasmiineae</taxon>
        <taxon>Mycenaceae</taxon>
        <taxon>Mycena</taxon>
    </lineage>
</organism>
<feature type="region of interest" description="Disordered" evidence="1">
    <location>
        <begin position="306"/>
        <end position="333"/>
    </location>
</feature>
<dbReference type="EMBL" id="JARJCM010000040">
    <property type="protein sequence ID" value="KAJ7036939.1"/>
    <property type="molecule type" value="Genomic_DNA"/>
</dbReference>
<keyword evidence="2" id="KW-0472">Membrane</keyword>
<evidence type="ECO:0000313" key="4">
    <source>
        <dbReference type="Proteomes" id="UP001218188"/>
    </source>
</evidence>
<dbReference type="Proteomes" id="UP001218188">
    <property type="component" value="Unassembled WGS sequence"/>
</dbReference>
<reference evidence="3" key="1">
    <citation type="submission" date="2023-03" db="EMBL/GenBank/DDBJ databases">
        <title>Massive genome expansion in bonnet fungi (Mycena s.s.) driven by repeated elements and novel gene families across ecological guilds.</title>
        <authorList>
            <consortium name="Lawrence Berkeley National Laboratory"/>
            <person name="Harder C.B."/>
            <person name="Miyauchi S."/>
            <person name="Viragh M."/>
            <person name="Kuo A."/>
            <person name="Thoen E."/>
            <person name="Andreopoulos B."/>
            <person name="Lu D."/>
            <person name="Skrede I."/>
            <person name="Drula E."/>
            <person name="Henrissat B."/>
            <person name="Morin E."/>
            <person name="Kohler A."/>
            <person name="Barry K."/>
            <person name="LaButti K."/>
            <person name="Morin E."/>
            <person name="Salamov A."/>
            <person name="Lipzen A."/>
            <person name="Mereny Z."/>
            <person name="Hegedus B."/>
            <person name="Baldrian P."/>
            <person name="Stursova M."/>
            <person name="Weitz H."/>
            <person name="Taylor A."/>
            <person name="Grigoriev I.V."/>
            <person name="Nagy L.G."/>
            <person name="Martin F."/>
            <person name="Kauserud H."/>
        </authorList>
    </citation>
    <scope>NUCLEOTIDE SEQUENCE</scope>
    <source>
        <strain evidence="3">CBHHK200</strain>
    </source>
</reference>
<name>A0AAD6X9D4_9AGAR</name>
<accession>A0AAD6X9D4</accession>
<sequence length="370" mass="41286">MWIRISTGRLSVDLVSPDTRTKKLYLYSGYNFDETSTATPWGPPDTEVLAIQSLALEQYHRLCFLYLTQCRDRPISTSATVNLGAVISWPSRHQYGDHVKIGSLGKLNVLYNDSWWTGDLAENGWRCCIADDVFNTQMMLKVYSYNNDAWLSQANYIFSRLQITSNLEDCVLIEDIYFTLTIGNAGEDSPPGFLFICPREDFRTGPTSFRWPHCPAYWSLDSSGVDRLTVEAATQLGFPTLQLATEIGGFSSDAGVYTGLHKFYQAKGFNPDSQDVALHLGEPLFRLSIDVNSPFARAEEISAEGEADVVNRDGGPDGGHSLDGHAPTDATGVPALEESPIVSRGFRFIMMVQLMLIFFLSLLSLYEKMF</sequence>
<gene>
    <name evidence="3" type="ORF">C8F04DRAFT_457402</name>
</gene>
<evidence type="ECO:0000313" key="3">
    <source>
        <dbReference type="EMBL" id="KAJ7036939.1"/>
    </source>
</evidence>